<proteinExistence type="predicted"/>
<name>A0A3R5X2H5_9CLOT</name>
<feature type="transmembrane region" description="Helical" evidence="1">
    <location>
        <begin position="481"/>
        <end position="504"/>
    </location>
</feature>
<feature type="transmembrane region" description="Helical" evidence="1">
    <location>
        <begin position="345"/>
        <end position="363"/>
    </location>
</feature>
<gene>
    <name evidence="2" type="ORF">C1I91_15155</name>
</gene>
<feature type="transmembrane region" description="Helical" evidence="1">
    <location>
        <begin position="127"/>
        <end position="145"/>
    </location>
</feature>
<dbReference type="AlphaFoldDB" id="A0A3R5X2H5"/>
<dbReference type="RefSeq" id="WP_128213606.1">
    <property type="nucleotide sequence ID" value="NZ_CP025746.1"/>
</dbReference>
<dbReference type="InterPro" id="IPR031584">
    <property type="entry name" value="Put_ABC_export"/>
</dbReference>
<dbReference type="Proteomes" id="UP000286268">
    <property type="component" value="Chromosome"/>
</dbReference>
<evidence type="ECO:0000256" key="1">
    <source>
        <dbReference type="SAM" id="Phobius"/>
    </source>
</evidence>
<sequence length="539" mass="59906">MRDSSIRDLTTLAYIEIVQYKNNFIEALKHPYTAIKAIGSFLFPFILLLLIYTRKGGGAANILKEMIKPNLLAAIAMAILLLLLILTIKNSVTKYDPSQFISADVNYLFPSPISPRTIYAFTIIRKCIKGLVSSVLLIVVMAMAISKVSDIHISKLIYVIIAVLIFPLLRNALIFLTYTLSNRFNLGKLIKYCVYGFTGVIIVCLLYSVAGCKNILDTLVNTLNGRFFSNIPIAGWLRDALIAPFVPNKAPIVQTIALAIVTAAMLLGAIYFAAEYYEEAGDSVNYHEKILNTPSTNIYDIVDNLEDTKKNKSVEVFNTKEFTGPWGFIWKSSIINKRTAKKGSVFGYVIALIASVALCYVLRTKDFNSFYPLFILIFLQGAVTSAQISSPLKYELKKQYLFLLPGSAAEKLLALHTKQIVNSVKTDTLMLLPLMFFTKTSVLQVLLLWLIAVTSIVICYFSVVITVLITPPNDNGKNSMLSALVSYIMVAPAAATAAIIAIYLKNVMLALVMFVIISIVIIMIIMFLSDYLFSKIELR</sequence>
<feature type="transmembrane region" description="Helical" evidence="1">
    <location>
        <begin position="192"/>
        <end position="210"/>
    </location>
</feature>
<dbReference type="EMBL" id="CP025746">
    <property type="protein sequence ID" value="QAA32872.1"/>
    <property type="molecule type" value="Genomic_DNA"/>
</dbReference>
<keyword evidence="1" id="KW-0472">Membrane</keyword>
<feature type="transmembrane region" description="Helical" evidence="1">
    <location>
        <begin position="441"/>
        <end position="469"/>
    </location>
</feature>
<evidence type="ECO:0000313" key="2">
    <source>
        <dbReference type="EMBL" id="QAA32872.1"/>
    </source>
</evidence>
<feature type="transmembrane region" description="Helical" evidence="1">
    <location>
        <begin position="33"/>
        <end position="51"/>
    </location>
</feature>
<dbReference type="Pfam" id="PF16962">
    <property type="entry name" value="ABC_export"/>
    <property type="match status" value="1"/>
</dbReference>
<reference evidence="2 3" key="1">
    <citation type="submission" date="2018-01" db="EMBL/GenBank/DDBJ databases">
        <title>Genome Sequencing and Assembly of Anaerobacter polyendosporus strain CT4.</title>
        <authorList>
            <person name="Tachaapaikoon C."/>
            <person name="Sutheeworapong S."/>
            <person name="Jenjaroenpun P."/>
            <person name="Wongsurawat T."/>
            <person name="Nookeaw I."/>
            <person name="Cheawchanlertfa P."/>
            <person name="Kosugi A."/>
            <person name="Cheevadhanarak S."/>
            <person name="Ratanakhanokchai K."/>
        </authorList>
    </citation>
    <scope>NUCLEOTIDE SEQUENCE [LARGE SCALE GENOMIC DNA]</scope>
    <source>
        <strain evidence="2 3">CT4</strain>
    </source>
</reference>
<feature type="transmembrane region" description="Helical" evidence="1">
    <location>
        <begin position="369"/>
        <end position="388"/>
    </location>
</feature>
<feature type="transmembrane region" description="Helical" evidence="1">
    <location>
        <begin position="510"/>
        <end position="533"/>
    </location>
</feature>
<keyword evidence="1" id="KW-0812">Transmembrane</keyword>
<organism evidence="2 3">
    <name type="scientific">Clostridium manihotivorum</name>
    <dbReference type="NCBI Taxonomy" id="2320868"/>
    <lineage>
        <taxon>Bacteria</taxon>
        <taxon>Bacillati</taxon>
        <taxon>Bacillota</taxon>
        <taxon>Clostridia</taxon>
        <taxon>Eubacteriales</taxon>
        <taxon>Clostridiaceae</taxon>
        <taxon>Clostridium</taxon>
    </lineage>
</organism>
<keyword evidence="1" id="KW-1133">Transmembrane helix</keyword>
<evidence type="ECO:0000313" key="3">
    <source>
        <dbReference type="Proteomes" id="UP000286268"/>
    </source>
</evidence>
<dbReference type="KEGG" id="cmah:C1I91_15155"/>
<feature type="transmembrane region" description="Helical" evidence="1">
    <location>
        <begin position="252"/>
        <end position="274"/>
    </location>
</feature>
<accession>A0A3R5X2H5</accession>
<feature type="transmembrane region" description="Helical" evidence="1">
    <location>
        <begin position="71"/>
        <end position="88"/>
    </location>
</feature>
<protein>
    <submittedName>
        <fullName evidence="2">Uncharacterized protein</fullName>
    </submittedName>
</protein>
<dbReference type="OrthoDB" id="1719060at2"/>
<keyword evidence="3" id="KW-1185">Reference proteome</keyword>
<feature type="transmembrane region" description="Helical" evidence="1">
    <location>
        <begin position="157"/>
        <end position="180"/>
    </location>
</feature>